<reference evidence="1" key="1">
    <citation type="journal article" date="2014" name="Front. Microbiol.">
        <title>High frequency of phylogenetically diverse reductive dehalogenase-homologous genes in deep subseafloor sedimentary metagenomes.</title>
        <authorList>
            <person name="Kawai M."/>
            <person name="Futagami T."/>
            <person name="Toyoda A."/>
            <person name="Takaki Y."/>
            <person name="Nishi S."/>
            <person name="Hori S."/>
            <person name="Arai W."/>
            <person name="Tsubouchi T."/>
            <person name="Morono Y."/>
            <person name="Uchiyama I."/>
            <person name="Ito T."/>
            <person name="Fujiyama A."/>
            <person name="Inagaki F."/>
            <person name="Takami H."/>
        </authorList>
    </citation>
    <scope>NUCLEOTIDE SEQUENCE</scope>
    <source>
        <strain evidence="1">Expedition CK06-06</strain>
    </source>
</reference>
<evidence type="ECO:0008006" key="2">
    <source>
        <dbReference type="Google" id="ProtNLM"/>
    </source>
</evidence>
<organism evidence="1">
    <name type="scientific">marine sediment metagenome</name>
    <dbReference type="NCBI Taxonomy" id="412755"/>
    <lineage>
        <taxon>unclassified sequences</taxon>
        <taxon>metagenomes</taxon>
        <taxon>ecological metagenomes</taxon>
    </lineage>
</organism>
<feature type="non-terminal residue" evidence="1">
    <location>
        <position position="43"/>
    </location>
</feature>
<gene>
    <name evidence="1" type="ORF">S03H2_27197</name>
</gene>
<comment type="caution">
    <text evidence="1">The sequence shown here is derived from an EMBL/GenBank/DDBJ whole genome shotgun (WGS) entry which is preliminary data.</text>
</comment>
<feature type="non-terminal residue" evidence="1">
    <location>
        <position position="1"/>
    </location>
</feature>
<name>X1HZA5_9ZZZZ</name>
<protein>
    <recommendedName>
        <fullName evidence="2">Haem-binding uptake Tiki superfamily ChaN domain-containing protein</fullName>
    </recommendedName>
</protein>
<dbReference type="EMBL" id="BARU01016179">
    <property type="protein sequence ID" value="GAH59169.1"/>
    <property type="molecule type" value="Genomic_DNA"/>
</dbReference>
<proteinExistence type="predicted"/>
<sequence length="43" mass="5008">YLVSLYESHQLVIFGEQHNVREHKTFIGNMLGRLYNEAGVQCL</sequence>
<evidence type="ECO:0000313" key="1">
    <source>
        <dbReference type="EMBL" id="GAH59169.1"/>
    </source>
</evidence>
<dbReference type="AlphaFoldDB" id="X1HZA5"/>
<accession>X1HZA5</accession>